<evidence type="ECO:0000313" key="2">
    <source>
        <dbReference type="EMBL" id="QOS68318.1"/>
    </source>
</evidence>
<organism evidence="2 3">
    <name type="scientific">Eggerthella guodeyinii</name>
    <dbReference type="NCBI Taxonomy" id="2690837"/>
    <lineage>
        <taxon>Bacteria</taxon>
        <taxon>Bacillati</taxon>
        <taxon>Actinomycetota</taxon>
        <taxon>Coriobacteriia</taxon>
        <taxon>Eggerthellales</taxon>
        <taxon>Eggerthellaceae</taxon>
        <taxon>Eggerthella</taxon>
    </lineage>
</organism>
<reference evidence="2 3" key="1">
    <citation type="submission" date="2020-10" db="EMBL/GenBank/DDBJ databases">
        <title>Eggerthella sp. nov., isolated from human feces.</title>
        <authorList>
            <person name="Yajun G."/>
        </authorList>
    </citation>
    <scope>NUCLEOTIDE SEQUENCE [LARGE SCALE GENOMIC DNA]</scope>
    <source>
        <strain evidence="2 3">HF-1101</strain>
    </source>
</reference>
<protein>
    <submittedName>
        <fullName evidence="2">Uncharacterized protein</fullName>
    </submittedName>
</protein>
<proteinExistence type="predicted"/>
<dbReference type="EMBL" id="CP063310">
    <property type="protein sequence ID" value="QOS68318.1"/>
    <property type="molecule type" value="Genomic_DNA"/>
</dbReference>
<accession>A0A6L7IMZ2</accession>
<evidence type="ECO:0000256" key="1">
    <source>
        <dbReference type="SAM" id="MobiDB-lite"/>
    </source>
</evidence>
<name>A0A6L7IMZ2_9ACTN</name>
<dbReference type="AlphaFoldDB" id="A0A6L7IMZ2"/>
<dbReference type="RefSeq" id="WP_160940815.1">
    <property type="nucleotide sequence ID" value="NZ_CP063310.1"/>
</dbReference>
<evidence type="ECO:0000313" key="3">
    <source>
        <dbReference type="Proteomes" id="UP000478463"/>
    </source>
</evidence>
<feature type="compositionally biased region" description="Polar residues" evidence="1">
    <location>
        <begin position="16"/>
        <end position="30"/>
    </location>
</feature>
<feature type="region of interest" description="Disordered" evidence="1">
    <location>
        <begin position="1"/>
        <end position="30"/>
    </location>
</feature>
<dbReference type="KEGG" id="egd:GS424_000105"/>
<sequence length="326" mass="35553">MAYQNKLLFRDDTTDDGTTPSHGGTYSSPDIISHEQIADPQTELSSSYTHDVNQRVPSGSKTNFVYTRVKSLDSSPQEGYLRLYRANVNLFMTPSVWRGNAMKTPAGDSFVKVSAPHKDDIAVGVTPFLLDATASDRFCLVGIANTDSTETVPEDFRTYDDFVVWVHQNPGVCVRNLNVISTAKTSFEQLDGLKNPEGTPRHAAFYLTATNVPIGTTIGMQCEPAKLNASMVTSTDPEILSAAVPAVPPYFDGFVRVWATLPLSEPSWPDDARLDLDYGVEMAPSMQSHQWGINPHDVLCASDASLFNAAFRLVMVGACGTVFKTA</sequence>
<gene>
    <name evidence="2" type="ORF">GS424_000105</name>
</gene>
<dbReference type="Proteomes" id="UP000478463">
    <property type="component" value="Chromosome"/>
</dbReference>